<dbReference type="InterPro" id="IPR002347">
    <property type="entry name" value="SDR_fam"/>
</dbReference>
<dbReference type="SUPFAM" id="SSF51735">
    <property type="entry name" value="NAD(P)-binding Rossmann-fold domains"/>
    <property type="match status" value="1"/>
</dbReference>
<keyword evidence="4" id="KW-1185">Reference proteome</keyword>
<dbReference type="PANTHER" id="PTHR43157:SF31">
    <property type="entry name" value="PHOSPHATIDYLINOSITOL-GLYCAN BIOSYNTHESIS CLASS F PROTEIN"/>
    <property type="match status" value="1"/>
</dbReference>
<evidence type="ECO:0000256" key="2">
    <source>
        <dbReference type="SAM" id="MobiDB-lite"/>
    </source>
</evidence>
<gene>
    <name evidence="3" type="ORF">SCF082_LOCUS18194</name>
</gene>
<keyword evidence="1" id="KW-0560">Oxidoreductase</keyword>
<reference evidence="3 4" key="1">
    <citation type="submission" date="2024-02" db="EMBL/GenBank/DDBJ databases">
        <authorList>
            <person name="Chen Y."/>
            <person name="Shah S."/>
            <person name="Dougan E. K."/>
            <person name="Thang M."/>
            <person name="Chan C."/>
        </authorList>
    </citation>
    <scope>NUCLEOTIDE SEQUENCE [LARGE SCALE GENOMIC DNA]</scope>
</reference>
<evidence type="ECO:0000313" key="4">
    <source>
        <dbReference type="Proteomes" id="UP001642464"/>
    </source>
</evidence>
<sequence length="441" mass="48440">SSLQEKPAESTVQKAEERPKLEPVDTTTWMDLQQEDRFVERRIEDHVKEHGTELPDSSAFQEAAERLAEAPPVPAPLRLRDPHAVAEQQKEVRTGSTGLFESSTFQFDMGAALGQPKTRLFEEYKATLAMRGKTLAITGCTSGTGLVLARTMAELGAEVFMLNRRSKRADEALQEVQALSPLVTMIECDLMSFESVKKAAAELIEKLSSKGLDVLCNNAGISSFPDEPTVDGFDPQMQTNHLSHFLLTQQVWPLLMTAASLRGEARVVNHSSGARLLNKEPFDVKYYGKNSGQLGGDAESFMQMITFHPPGVERYCHSKLANLIFTYALDDRIRQKSLKVKSLCAHPGLCATSLMPNSERLKGASGAMSLFQQSAEDGTLGLLHCCCDPEAESGDFYGPEGSPIFATGPARKLPREEQLASEERREQVWRASEAAVGAFTV</sequence>
<evidence type="ECO:0000313" key="3">
    <source>
        <dbReference type="EMBL" id="CAK9028060.1"/>
    </source>
</evidence>
<evidence type="ECO:0000256" key="1">
    <source>
        <dbReference type="ARBA" id="ARBA00023002"/>
    </source>
</evidence>
<dbReference type="Proteomes" id="UP001642464">
    <property type="component" value="Unassembled WGS sequence"/>
</dbReference>
<protein>
    <submittedName>
        <fullName evidence="3">Uncharacterized oxidoreductase C736.13</fullName>
    </submittedName>
</protein>
<dbReference type="PANTHER" id="PTHR43157">
    <property type="entry name" value="PHOSPHATIDYLINOSITOL-GLYCAN BIOSYNTHESIS CLASS F PROTEIN-RELATED"/>
    <property type="match status" value="1"/>
</dbReference>
<organism evidence="3 4">
    <name type="scientific">Durusdinium trenchii</name>
    <dbReference type="NCBI Taxonomy" id="1381693"/>
    <lineage>
        <taxon>Eukaryota</taxon>
        <taxon>Sar</taxon>
        <taxon>Alveolata</taxon>
        <taxon>Dinophyceae</taxon>
        <taxon>Suessiales</taxon>
        <taxon>Symbiodiniaceae</taxon>
        <taxon>Durusdinium</taxon>
    </lineage>
</organism>
<dbReference type="EMBL" id="CAXAMM010012125">
    <property type="protein sequence ID" value="CAK9028060.1"/>
    <property type="molecule type" value="Genomic_DNA"/>
</dbReference>
<dbReference type="Gene3D" id="3.40.50.720">
    <property type="entry name" value="NAD(P)-binding Rossmann-like Domain"/>
    <property type="match status" value="1"/>
</dbReference>
<comment type="caution">
    <text evidence="3">The sequence shown here is derived from an EMBL/GenBank/DDBJ whole genome shotgun (WGS) entry which is preliminary data.</text>
</comment>
<feature type="compositionally biased region" description="Basic and acidic residues" evidence="2">
    <location>
        <begin position="14"/>
        <end position="23"/>
    </location>
</feature>
<name>A0ABP0KMJ8_9DINO</name>
<dbReference type="Pfam" id="PF00106">
    <property type="entry name" value="adh_short"/>
    <property type="match status" value="1"/>
</dbReference>
<dbReference type="InterPro" id="IPR036291">
    <property type="entry name" value="NAD(P)-bd_dom_sf"/>
</dbReference>
<proteinExistence type="predicted"/>
<feature type="non-terminal residue" evidence="3">
    <location>
        <position position="1"/>
    </location>
</feature>
<accession>A0ABP0KMJ8</accession>
<feature type="region of interest" description="Disordered" evidence="2">
    <location>
        <begin position="1"/>
        <end position="33"/>
    </location>
</feature>